<dbReference type="InterPro" id="IPR001650">
    <property type="entry name" value="Helicase_C-like"/>
</dbReference>
<dbReference type="PROSITE" id="PS51192">
    <property type="entry name" value="HELICASE_ATP_BIND_1"/>
    <property type="match status" value="1"/>
</dbReference>
<dbReference type="PANTHER" id="PTHR47957:SF3">
    <property type="entry name" value="ATP-DEPENDENT HELICASE HRQ1"/>
    <property type="match status" value="1"/>
</dbReference>
<dbReference type="InterPro" id="IPR018973">
    <property type="entry name" value="MZB"/>
</dbReference>
<dbReference type="Pfam" id="PF09369">
    <property type="entry name" value="MZB"/>
    <property type="match status" value="1"/>
</dbReference>
<proteinExistence type="predicted"/>
<dbReference type="PROSITE" id="PS51194">
    <property type="entry name" value="HELICASE_CTER"/>
    <property type="match status" value="1"/>
</dbReference>
<gene>
    <name evidence="5" type="ORF">D5R97_08430</name>
</gene>
<dbReference type="GO" id="GO:0043138">
    <property type="term" value="F:3'-5' DNA helicase activity"/>
    <property type="evidence" value="ECO:0007669"/>
    <property type="project" value="TreeGrafter"/>
</dbReference>
<feature type="domain" description="Helicase ATP-binding" evidence="3">
    <location>
        <begin position="1"/>
        <end position="135"/>
    </location>
</feature>
<sequence length="644" mass="73123">MKALAYDQLKGIQEMEKGLGGDFKAAVYDGDTPRNQRGKLRQQSRIILSNPHAFHYYLPWHKLWQRFFRNLKYIVIDEGHWYRGILGTNVAFFLRRLLRILHHYGSNPQIIMASATMADPVEHAHKLTGMDFKLIQEDGSSRSKRTYLFWDAARNPNLSPHLQTADLFARCVNLDMQTLCFTVSRKMAELTARWAGQTAQGISSYRAGYLAEDRRELEKKLKEGELKGLASTNALELGVNIGGLDAVVMGGYPGTIASFHQRAGRAGRSGQEALILQLFYDNPLDGYILSHPDYLFREPVEQAVISLENDHILKKHLKCGAEELVLEEDEGNWFGPGYLEGVGSLVEGGELKLHQGRGKKRYYALGKGACFQVNLSSFDKDEYRLVCEESGELLEILNKRQAYLEAHPGAVFLHMTRPYRVTAFDEERKVVMVKLLEEDFYTTVLSETSIKVEETLHQEQRGQVFLKYGRVIVTEKVRGYLLKKFDKVVKKEEIEMKPLQFDTRAVWVEIPLKGIRGDLAGGLHGAEHLLIGVTPLLAMCDRWDIGGVSLEEKFRGAIFIYDGFPGGIGISQRLFSHFDQLTERAVEIVEKCRCREGCPRCLMSPKCGNNNDPLDKKAALMILRNLMYSLKAFTPQEEDYKATL</sequence>
<keyword evidence="2" id="KW-0067">ATP-binding</keyword>
<evidence type="ECO:0000313" key="5">
    <source>
        <dbReference type="EMBL" id="RQD73991.1"/>
    </source>
</evidence>
<organism evidence="5 6">
    <name type="scientific">Candidatus Syntrophonatronum acetioxidans</name>
    <dbReference type="NCBI Taxonomy" id="1795816"/>
    <lineage>
        <taxon>Bacteria</taxon>
        <taxon>Bacillati</taxon>
        <taxon>Bacillota</taxon>
        <taxon>Clostridia</taxon>
        <taxon>Eubacteriales</taxon>
        <taxon>Syntrophomonadaceae</taxon>
        <taxon>Candidatus Syntrophonatronum</taxon>
    </lineage>
</organism>
<dbReference type="SUPFAM" id="SSF52540">
    <property type="entry name" value="P-loop containing nucleoside triphosphate hydrolases"/>
    <property type="match status" value="1"/>
</dbReference>
<dbReference type="Pfam" id="PF00271">
    <property type="entry name" value="Helicase_C"/>
    <property type="match status" value="1"/>
</dbReference>
<protein>
    <submittedName>
        <fullName evidence="5">DUF1998 domain-containing protein</fullName>
    </submittedName>
</protein>
<evidence type="ECO:0000256" key="2">
    <source>
        <dbReference type="ARBA" id="ARBA00022840"/>
    </source>
</evidence>
<dbReference type="InterPro" id="IPR014001">
    <property type="entry name" value="Helicase_ATP-bd"/>
</dbReference>
<feature type="domain" description="Helicase C-terminal" evidence="4">
    <location>
        <begin position="166"/>
        <end position="312"/>
    </location>
</feature>
<evidence type="ECO:0000259" key="3">
    <source>
        <dbReference type="PROSITE" id="PS51192"/>
    </source>
</evidence>
<comment type="caution">
    <text evidence="5">The sequence shown here is derived from an EMBL/GenBank/DDBJ whole genome shotgun (WGS) entry which is preliminary data.</text>
</comment>
<dbReference type="SMART" id="SM00490">
    <property type="entry name" value="HELICc"/>
    <property type="match status" value="1"/>
</dbReference>
<evidence type="ECO:0000259" key="4">
    <source>
        <dbReference type="PROSITE" id="PS51194"/>
    </source>
</evidence>
<evidence type="ECO:0000256" key="1">
    <source>
        <dbReference type="ARBA" id="ARBA00022741"/>
    </source>
</evidence>
<dbReference type="InterPro" id="IPR027417">
    <property type="entry name" value="P-loop_NTPase"/>
</dbReference>
<accession>A0A424YB39</accession>
<dbReference type="Pfam" id="PF00270">
    <property type="entry name" value="DEAD"/>
    <property type="match status" value="1"/>
</dbReference>
<dbReference type="CDD" id="cd18797">
    <property type="entry name" value="SF2_C_Hrq"/>
    <property type="match status" value="1"/>
</dbReference>
<dbReference type="PANTHER" id="PTHR47957">
    <property type="entry name" value="ATP-DEPENDENT HELICASE HRQ1"/>
    <property type="match status" value="1"/>
</dbReference>
<keyword evidence="1" id="KW-0547">Nucleotide-binding</keyword>
<dbReference type="Gene3D" id="3.40.50.300">
    <property type="entry name" value="P-loop containing nucleotide triphosphate hydrolases"/>
    <property type="match status" value="2"/>
</dbReference>
<dbReference type="InterPro" id="IPR011545">
    <property type="entry name" value="DEAD/DEAH_box_helicase_dom"/>
</dbReference>
<dbReference type="Proteomes" id="UP000285138">
    <property type="component" value="Unassembled WGS sequence"/>
</dbReference>
<dbReference type="GO" id="GO:0003676">
    <property type="term" value="F:nucleic acid binding"/>
    <property type="evidence" value="ECO:0007669"/>
    <property type="project" value="InterPro"/>
</dbReference>
<dbReference type="GO" id="GO:0036297">
    <property type="term" value="P:interstrand cross-link repair"/>
    <property type="evidence" value="ECO:0007669"/>
    <property type="project" value="TreeGrafter"/>
</dbReference>
<evidence type="ECO:0000313" key="6">
    <source>
        <dbReference type="Proteomes" id="UP000285138"/>
    </source>
</evidence>
<dbReference type="AlphaFoldDB" id="A0A424YB39"/>
<dbReference type="GO" id="GO:0006289">
    <property type="term" value="P:nucleotide-excision repair"/>
    <property type="evidence" value="ECO:0007669"/>
    <property type="project" value="TreeGrafter"/>
</dbReference>
<reference evidence="5 6" key="1">
    <citation type="submission" date="2018-08" db="EMBL/GenBank/DDBJ databases">
        <title>The metabolism and importance of syntrophic acetate oxidation coupled to methane or sulfide production in haloalkaline environments.</title>
        <authorList>
            <person name="Timmers P.H.A."/>
            <person name="Vavourakis C.D."/>
            <person name="Sorokin D.Y."/>
            <person name="Sinninghe Damste J.S."/>
            <person name="Muyzer G."/>
            <person name="Stams A.J.M."/>
            <person name="Plugge C.M."/>
        </authorList>
    </citation>
    <scope>NUCLEOTIDE SEQUENCE [LARGE SCALE GENOMIC DNA]</scope>
    <source>
        <strain evidence="5">MSAO_Bac1</strain>
    </source>
</reference>
<dbReference type="GO" id="GO:0005524">
    <property type="term" value="F:ATP binding"/>
    <property type="evidence" value="ECO:0007669"/>
    <property type="project" value="UniProtKB-KW"/>
</dbReference>
<name>A0A424YB39_9FIRM</name>
<dbReference type="EMBL" id="QZAA01000227">
    <property type="protein sequence ID" value="RQD73991.1"/>
    <property type="molecule type" value="Genomic_DNA"/>
</dbReference>